<accession>A0A5C5ZXX1</accession>
<comment type="caution">
    <text evidence="2">The sequence shown here is derived from an EMBL/GenBank/DDBJ whole genome shotgun (WGS) entry which is preliminary data.</text>
</comment>
<keyword evidence="1" id="KW-0472">Membrane</keyword>
<evidence type="ECO:0000313" key="2">
    <source>
        <dbReference type="EMBL" id="TWT92000.1"/>
    </source>
</evidence>
<keyword evidence="1" id="KW-0812">Transmembrane</keyword>
<evidence type="ECO:0000256" key="1">
    <source>
        <dbReference type="SAM" id="Phobius"/>
    </source>
</evidence>
<organism evidence="2 3">
    <name type="scientific">Stieleria varia</name>
    <dbReference type="NCBI Taxonomy" id="2528005"/>
    <lineage>
        <taxon>Bacteria</taxon>
        <taxon>Pseudomonadati</taxon>
        <taxon>Planctomycetota</taxon>
        <taxon>Planctomycetia</taxon>
        <taxon>Pirellulales</taxon>
        <taxon>Pirellulaceae</taxon>
        <taxon>Stieleria</taxon>
    </lineage>
</organism>
<dbReference type="EMBL" id="SJPN01000013">
    <property type="protein sequence ID" value="TWT92000.1"/>
    <property type="molecule type" value="Genomic_DNA"/>
</dbReference>
<feature type="transmembrane region" description="Helical" evidence="1">
    <location>
        <begin position="104"/>
        <end position="124"/>
    </location>
</feature>
<gene>
    <name evidence="2" type="ORF">Pla52n_64730</name>
</gene>
<dbReference type="OrthoDB" id="9982154at2"/>
<dbReference type="RefSeq" id="WP_146523379.1">
    <property type="nucleotide sequence ID" value="NZ_CP151726.1"/>
</dbReference>
<dbReference type="Proteomes" id="UP000320176">
    <property type="component" value="Unassembled WGS sequence"/>
</dbReference>
<name>A0A5C5ZXX1_9BACT</name>
<reference evidence="2 3" key="1">
    <citation type="submission" date="2019-02" db="EMBL/GenBank/DDBJ databases">
        <title>Deep-cultivation of Planctomycetes and their phenomic and genomic characterization uncovers novel biology.</title>
        <authorList>
            <person name="Wiegand S."/>
            <person name="Jogler M."/>
            <person name="Boedeker C."/>
            <person name="Pinto D."/>
            <person name="Vollmers J."/>
            <person name="Rivas-Marin E."/>
            <person name="Kohn T."/>
            <person name="Peeters S.H."/>
            <person name="Heuer A."/>
            <person name="Rast P."/>
            <person name="Oberbeckmann S."/>
            <person name="Bunk B."/>
            <person name="Jeske O."/>
            <person name="Meyerdierks A."/>
            <person name="Storesund J.E."/>
            <person name="Kallscheuer N."/>
            <person name="Luecker S."/>
            <person name="Lage O.M."/>
            <person name="Pohl T."/>
            <person name="Merkel B.J."/>
            <person name="Hornburger P."/>
            <person name="Mueller R.-W."/>
            <person name="Bruemmer F."/>
            <person name="Labrenz M."/>
            <person name="Spormann A.M."/>
            <person name="Op Den Camp H."/>
            <person name="Overmann J."/>
            <person name="Amann R."/>
            <person name="Jetten M.S.M."/>
            <person name="Mascher T."/>
            <person name="Medema M.H."/>
            <person name="Devos D.P."/>
            <person name="Kaster A.-K."/>
            <person name="Ovreas L."/>
            <person name="Rohde M."/>
            <person name="Galperin M.Y."/>
            <person name="Jogler C."/>
        </authorList>
    </citation>
    <scope>NUCLEOTIDE SEQUENCE [LARGE SCALE GENOMIC DNA]</scope>
    <source>
        <strain evidence="2 3">Pla52n</strain>
    </source>
</reference>
<dbReference type="AlphaFoldDB" id="A0A5C5ZXX1"/>
<evidence type="ECO:0000313" key="3">
    <source>
        <dbReference type="Proteomes" id="UP000320176"/>
    </source>
</evidence>
<keyword evidence="1" id="KW-1133">Transmembrane helix</keyword>
<protein>
    <submittedName>
        <fullName evidence="2">Uncharacterized protein</fullName>
    </submittedName>
</protein>
<sequence length="216" mass="23649">MNEAVSNVPLVSSAFLNADQKDFPDVNFVSINQEIPEPSTDSQQDHDAPLACCVSKSDLGGISTLLIPLLFICLGLLLVGLGFLGSVPENLTRDEFLNRMSWCGGAIAGFGVVIGLVFVTLWGLQRRFGLAAYEDGLEVVKRNSVKRIPWSEFSRVTVSSFSGGHGLKPQLFLHARYGKRSAVNWASSFEGNVEGVFQAFMTRCHYIVENPEGYNK</sequence>
<feature type="transmembrane region" description="Helical" evidence="1">
    <location>
        <begin position="65"/>
        <end position="84"/>
    </location>
</feature>
<proteinExistence type="predicted"/>
<keyword evidence="3" id="KW-1185">Reference proteome</keyword>